<gene>
    <name evidence="5" type="ordered locus">Mvol_1718</name>
</gene>
<dbReference type="HOGENOM" id="CLU_025040_6_0_2"/>
<dbReference type="Pfam" id="PF02885">
    <property type="entry name" value="Glycos_trans_3N"/>
    <property type="match status" value="1"/>
</dbReference>
<dbReference type="GO" id="GO:0006206">
    <property type="term" value="P:pyrimidine nucleobase metabolic process"/>
    <property type="evidence" value="ECO:0007669"/>
    <property type="project" value="InterPro"/>
</dbReference>
<dbReference type="GO" id="GO:0006196">
    <property type="term" value="P:AMP catabolic process"/>
    <property type="evidence" value="ECO:0007669"/>
    <property type="project" value="TreeGrafter"/>
</dbReference>
<dbReference type="STRING" id="456320.Mvol_1718"/>
<organism evidence="5 6">
    <name type="scientific">Methanococcus voltae (strain ATCC BAA-1334 / A3)</name>
    <dbReference type="NCBI Taxonomy" id="456320"/>
    <lineage>
        <taxon>Archaea</taxon>
        <taxon>Methanobacteriati</taxon>
        <taxon>Methanobacteriota</taxon>
        <taxon>Methanomada group</taxon>
        <taxon>Methanococci</taxon>
        <taxon>Methanococcales</taxon>
        <taxon>Methanococcaceae</taxon>
        <taxon>Methanococcus</taxon>
    </lineage>
</organism>
<dbReference type="InParanoid" id="D7DR96"/>
<dbReference type="SUPFAM" id="SSF52418">
    <property type="entry name" value="Nucleoside phosphorylase/phosphoribosyltransferase catalytic domain"/>
    <property type="match status" value="1"/>
</dbReference>
<dbReference type="PANTHER" id="PTHR10515:SF0">
    <property type="entry name" value="THYMIDINE PHOSPHORYLASE"/>
    <property type="match status" value="1"/>
</dbReference>
<dbReference type="GO" id="GO:0009032">
    <property type="term" value="F:thymidine phosphorylase activity"/>
    <property type="evidence" value="ECO:0007669"/>
    <property type="project" value="UniProtKB-EC"/>
</dbReference>
<dbReference type="InterPro" id="IPR036320">
    <property type="entry name" value="Glycosyl_Trfase_fam3_N_dom_sf"/>
</dbReference>
<dbReference type="SUPFAM" id="SSF47648">
    <property type="entry name" value="Nucleoside phosphorylase/phosphoribosyltransferase N-terminal domain"/>
    <property type="match status" value="1"/>
</dbReference>
<dbReference type="SMART" id="SM00941">
    <property type="entry name" value="PYNP_C"/>
    <property type="match status" value="1"/>
</dbReference>
<protein>
    <submittedName>
        <fullName evidence="5">AMP phosphorylase</fullName>
        <ecNumber evidence="5">2.4.2.4</ecNumber>
    </submittedName>
</protein>
<dbReference type="GO" id="GO:0004645">
    <property type="term" value="F:1,4-alpha-oligoglucan phosphorylase activity"/>
    <property type="evidence" value="ECO:0007669"/>
    <property type="project" value="InterPro"/>
</dbReference>
<dbReference type="GO" id="GO:0005829">
    <property type="term" value="C:cytosol"/>
    <property type="evidence" value="ECO:0007669"/>
    <property type="project" value="TreeGrafter"/>
</dbReference>
<dbReference type="InterPro" id="IPR036566">
    <property type="entry name" value="PYNP-like_C_sf"/>
</dbReference>
<dbReference type="Proteomes" id="UP000007722">
    <property type="component" value="Chromosome"/>
</dbReference>
<dbReference type="FunCoup" id="D7DR96">
    <property type="interactions" value="27"/>
</dbReference>
<dbReference type="InterPro" id="IPR000053">
    <property type="entry name" value="Thymidine/pyrmidine_PPase"/>
</dbReference>
<evidence type="ECO:0000259" key="4">
    <source>
        <dbReference type="SMART" id="SM00941"/>
    </source>
</evidence>
<sequence length="603" mass="66170">MILKVKYIDLDIEKNSVVINEEDLKKSGYKVGDRLFLEVQGISLVVIIHSTNSIIKPGEVGITKHISLKLDEGHDIELKQAIIPKSIKIIKKKLNGEILTTAEINTLISELKISRLSNTEVSSFVAGSYINDMNMNEIVDMTKSMASTGDLLDWGRDTIVDVHSIGGIAGNKYALLVVPIVAAAGVKIPKTSSRAITSGAGTADVLEVITNVTLTKNEIMDLIRDTNGCLIWAGGMSLAPVDDMFINVESRLSINPKCLMLSSVMSKKVAMGIKCLVIDIPIGESAKVKTEAEARKLASSFIELGELLKIKVECIITYGGQPLGRAIGPALEMKEALEALENPNDAPESLIEKSLSIAGILLEISGASMKGEGMDVAKEILYSGKALDKFREIVYKQYENKLKIISAKNKGGVNLSYDENYNVSENLFDNLNLNLNSEIDSEINSDENLENNESNITDGKEKDKDNKNNKDKKSKSKSKDKGNNKKILKKDIEKIYLEKLNNLKSEDIKTGQYSYDIVSPTRGYITKVSNKGLIDVVKEAGAPFDKKAGIMLNVKIGNNVKKGDVLYTIYSNSEEMLNNAIKLARRIYPVNVEGMIIKKVSKF</sequence>
<dbReference type="SUPFAM" id="SSF54680">
    <property type="entry name" value="Pyrimidine nucleoside phosphorylase C-terminal domain"/>
    <property type="match status" value="1"/>
</dbReference>
<dbReference type="GO" id="GO:0006213">
    <property type="term" value="P:pyrimidine nucleoside metabolic process"/>
    <property type="evidence" value="ECO:0007669"/>
    <property type="project" value="InterPro"/>
</dbReference>
<feature type="compositionally biased region" description="Basic and acidic residues" evidence="3">
    <location>
        <begin position="458"/>
        <end position="483"/>
    </location>
</feature>
<dbReference type="AlphaFoldDB" id="D7DR96"/>
<accession>D7DR96</accession>
<keyword evidence="1 5" id="KW-0328">Glycosyltransferase</keyword>
<dbReference type="Pfam" id="PF07831">
    <property type="entry name" value="PYNP_C"/>
    <property type="match status" value="1"/>
</dbReference>
<dbReference type="Gene3D" id="1.20.970.50">
    <property type="match status" value="1"/>
</dbReference>
<dbReference type="Gene3D" id="3.40.1030.10">
    <property type="entry name" value="Nucleoside phosphorylase/phosphoribosyltransferase catalytic domain"/>
    <property type="match status" value="1"/>
</dbReference>
<dbReference type="EC" id="2.4.2.4" evidence="5"/>
<evidence type="ECO:0000256" key="1">
    <source>
        <dbReference type="ARBA" id="ARBA00022676"/>
    </source>
</evidence>
<evidence type="ECO:0000256" key="3">
    <source>
        <dbReference type="SAM" id="MobiDB-lite"/>
    </source>
</evidence>
<evidence type="ECO:0000256" key="2">
    <source>
        <dbReference type="ARBA" id="ARBA00022679"/>
    </source>
</evidence>
<feature type="region of interest" description="Disordered" evidence="3">
    <location>
        <begin position="444"/>
        <end position="483"/>
    </location>
</feature>
<evidence type="ECO:0000313" key="6">
    <source>
        <dbReference type="Proteomes" id="UP000007722"/>
    </source>
</evidence>
<keyword evidence="2 5" id="KW-0808">Transferase</keyword>
<dbReference type="InterPro" id="IPR000312">
    <property type="entry name" value="Glycosyl_Trfase_fam3"/>
</dbReference>
<dbReference type="KEGG" id="mvo:Mvol_1718"/>
<reference evidence="5 6" key="1">
    <citation type="submission" date="2010-05" db="EMBL/GenBank/DDBJ databases">
        <title>Complete sequence of Methanococcus voltae A3.</title>
        <authorList>
            <consortium name="US DOE Joint Genome Institute"/>
            <person name="Lucas S."/>
            <person name="Copeland A."/>
            <person name="Lapidus A."/>
            <person name="Cheng J.-F."/>
            <person name="Bruce D."/>
            <person name="Goodwin L."/>
            <person name="Pitluck S."/>
            <person name="Lowry S."/>
            <person name="Clum A."/>
            <person name="Land M."/>
            <person name="Hauser L."/>
            <person name="Kyrpides N."/>
            <person name="Mikhailova N."/>
            <person name="Whitman W.B."/>
            <person name="Woyke T."/>
        </authorList>
    </citation>
    <scope>NUCLEOTIDE SEQUENCE [LARGE SCALE GENOMIC DNA]</scope>
    <source>
        <strain evidence="6">ATCC BAA-1334 / A3</strain>
    </source>
</reference>
<proteinExistence type="predicted"/>
<dbReference type="Gene3D" id="3.90.1170.30">
    <property type="entry name" value="Pyrimidine nucleoside phosphorylase-like, C-terminal domain"/>
    <property type="match status" value="1"/>
</dbReference>
<dbReference type="InterPro" id="IPR035902">
    <property type="entry name" value="Nuc_phospho_transferase"/>
</dbReference>
<evidence type="ECO:0000313" key="5">
    <source>
        <dbReference type="EMBL" id="ADI37373.1"/>
    </source>
</evidence>
<dbReference type="Pfam" id="PF00591">
    <property type="entry name" value="Glycos_transf_3"/>
    <property type="match status" value="1"/>
</dbReference>
<dbReference type="NCBIfam" id="TIGR02645">
    <property type="entry name" value="ARCH_P_rylase"/>
    <property type="match status" value="1"/>
</dbReference>
<dbReference type="InterPro" id="IPR013466">
    <property type="entry name" value="Thymidine/AMP_Pase"/>
</dbReference>
<feature type="domain" description="Pyrimidine nucleoside phosphorylase C-terminal" evidence="4">
    <location>
        <begin position="524"/>
        <end position="591"/>
    </location>
</feature>
<dbReference type="InterPro" id="IPR013102">
    <property type="entry name" value="PYNP_C"/>
</dbReference>
<name>D7DR96_METV3</name>
<dbReference type="PANTHER" id="PTHR10515">
    <property type="entry name" value="THYMIDINE PHOSPHORYLASE"/>
    <property type="match status" value="1"/>
</dbReference>
<dbReference type="eggNOG" id="arCOG02013">
    <property type="taxonomic scope" value="Archaea"/>
</dbReference>
<dbReference type="Gene3D" id="2.40.40.20">
    <property type="match status" value="1"/>
</dbReference>
<dbReference type="InterPro" id="IPR017459">
    <property type="entry name" value="Glycosyl_Trfase_fam3_N_dom"/>
</dbReference>
<keyword evidence="6" id="KW-1185">Reference proteome</keyword>
<dbReference type="EMBL" id="CP002057">
    <property type="protein sequence ID" value="ADI37373.1"/>
    <property type="molecule type" value="Genomic_DNA"/>
</dbReference>
<dbReference type="NCBIfam" id="NF003338">
    <property type="entry name" value="PRK04350.1"/>
    <property type="match status" value="1"/>
</dbReference>